<reference evidence="2" key="1">
    <citation type="journal article" date="2007" name="Nature">
        <title>The grapevine genome sequence suggests ancestral hexaploidization in major angiosperm phyla.</title>
        <authorList>
            <consortium name="The French-Italian Public Consortium for Grapevine Genome Characterization."/>
            <person name="Jaillon O."/>
            <person name="Aury J.-M."/>
            <person name="Noel B."/>
            <person name="Policriti A."/>
            <person name="Clepet C."/>
            <person name="Casagrande A."/>
            <person name="Choisne N."/>
            <person name="Aubourg S."/>
            <person name="Vitulo N."/>
            <person name="Jubin C."/>
            <person name="Vezzi A."/>
            <person name="Legeai F."/>
            <person name="Hugueney P."/>
            <person name="Dasilva C."/>
            <person name="Horner D."/>
            <person name="Mica E."/>
            <person name="Jublot D."/>
            <person name="Poulain J."/>
            <person name="Bruyere C."/>
            <person name="Billault A."/>
            <person name="Segurens B."/>
            <person name="Gouyvenoux M."/>
            <person name="Ugarte E."/>
            <person name="Cattonaro F."/>
            <person name="Anthouard V."/>
            <person name="Vico V."/>
            <person name="Del Fabbro C."/>
            <person name="Alaux M."/>
            <person name="Di Gaspero G."/>
            <person name="Dumas V."/>
            <person name="Felice N."/>
            <person name="Paillard S."/>
            <person name="Juman I."/>
            <person name="Moroldo M."/>
            <person name="Scalabrin S."/>
            <person name="Canaguier A."/>
            <person name="Le Clainche I."/>
            <person name="Malacrida G."/>
            <person name="Durand E."/>
            <person name="Pesole G."/>
            <person name="Laucou V."/>
            <person name="Chatelet P."/>
            <person name="Merdinoglu D."/>
            <person name="Delledonne M."/>
            <person name="Pezzotti M."/>
            <person name="Lecharny A."/>
            <person name="Scarpelli C."/>
            <person name="Artiguenave F."/>
            <person name="Pe M.E."/>
            <person name="Valle G."/>
            <person name="Morgante M."/>
            <person name="Caboche M."/>
            <person name="Adam-Blondon A.-F."/>
            <person name="Weissenbach J."/>
            <person name="Quetier F."/>
            <person name="Wincker P."/>
        </authorList>
    </citation>
    <scope>NUCLEOTIDE SEQUENCE [LARGE SCALE GENOMIC DNA]</scope>
    <source>
        <strain evidence="2">cv. Pinot noir / PN40024</strain>
    </source>
</reference>
<evidence type="ECO:0000313" key="1">
    <source>
        <dbReference type="EMBL" id="CBI19174.3"/>
    </source>
</evidence>
<dbReference type="Proteomes" id="UP000009183">
    <property type="component" value="Chromosome 18"/>
</dbReference>
<name>E0CRM0_VITVI</name>
<protein>
    <submittedName>
        <fullName evidence="1">Uncharacterized protein</fullName>
    </submittedName>
</protein>
<dbReference type="InParanoid" id="E0CRM0"/>
<dbReference type="PaxDb" id="29760-VIT_18s0001g05900.t01"/>
<keyword evidence="2" id="KW-1185">Reference proteome</keyword>
<organism evidence="1 2">
    <name type="scientific">Vitis vinifera</name>
    <name type="common">Grape</name>
    <dbReference type="NCBI Taxonomy" id="29760"/>
    <lineage>
        <taxon>Eukaryota</taxon>
        <taxon>Viridiplantae</taxon>
        <taxon>Streptophyta</taxon>
        <taxon>Embryophyta</taxon>
        <taxon>Tracheophyta</taxon>
        <taxon>Spermatophyta</taxon>
        <taxon>Magnoliopsida</taxon>
        <taxon>eudicotyledons</taxon>
        <taxon>Gunneridae</taxon>
        <taxon>Pentapetalae</taxon>
        <taxon>rosids</taxon>
        <taxon>Vitales</taxon>
        <taxon>Vitaceae</taxon>
        <taxon>Viteae</taxon>
        <taxon>Vitis</taxon>
    </lineage>
</organism>
<dbReference type="EMBL" id="FN595227">
    <property type="protein sequence ID" value="CBI19174.3"/>
    <property type="molecule type" value="Genomic_DNA"/>
</dbReference>
<accession>E0CRM0</accession>
<gene>
    <name evidence="1" type="ordered locus">VIT_18s0001g05900</name>
</gene>
<sequence length="66" mass="7795">MLLDAIKAAAGYNKGCCWDLFEIVVWKRKKNKGKKLEKKNRVIEAMRSWTLKIVKNGEREENMRKV</sequence>
<dbReference type="HOGENOM" id="CLU_2836465_0_0_1"/>
<proteinExistence type="predicted"/>
<dbReference type="AlphaFoldDB" id="E0CRM0"/>
<evidence type="ECO:0000313" key="2">
    <source>
        <dbReference type="Proteomes" id="UP000009183"/>
    </source>
</evidence>